<dbReference type="RefSeq" id="WP_132472794.1">
    <property type="nucleotide sequence ID" value="NZ_JBHRVM010000001.1"/>
</dbReference>
<dbReference type="SUPFAM" id="SSF89796">
    <property type="entry name" value="CoA-transferase family III (CaiB/BaiF)"/>
    <property type="match status" value="1"/>
</dbReference>
<dbReference type="Gene3D" id="3.40.50.10540">
    <property type="entry name" value="Crotonobetainyl-coa:carnitine coa-transferase, domain 1"/>
    <property type="match status" value="1"/>
</dbReference>
<accession>A0A4R3VIR9</accession>
<dbReference type="PANTHER" id="PTHR48207">
    <property type="entry name" value="SUCCINATE--HYDROXYMETHYLGLUTARATE COA-TRANSFERASE"/>
    <property type="match status" value="1"/>
</dbReference>
<dbReference type="GO" id="GO:0008410">
    <property type="term" value="F:CoA-transferase activity"/>
    <property type="evidence" value="ECO:0007669"/>
    <property type="project" value="TreeGrafter"/>
</dbReference>
<name>A0A4R3VIR9_9BURK</name>
<dbReference type="OrthoDB" id="5294844at2"/>
<dbReference type="InterPro" id="IPR023606">
    <property type="entry name" value="CoA-Trfase_III_dom_1_sf"/>
</dbReference>
<dbReference type="InterPro" id="IPR003673">
    <property type="entry name" value="CoA-Trfase_fam_III"/>
</dbReference>
<reference evidence="2 3" key="1">
    <citation type="submission" date="2019-03" db="EMBL/GenBank/DDBJ databases">
        <title>Genomic Encyclopedia of Type Strains, Phase IV (KMG-IV): sequencing the most valuable type-strain genomes for metagenomic binning, comparative biology and taxonomic classification.</title>
        <authorList>
            <person name="Goeker M."/>
        </authorList>
    </citation>
    <scope>NUCLEOTIDE SEQUENCE [LARGE SCALE GENOMIC DNA]</scope>
    <source>
        <strain evidence="2 3">DSM 100048</strain>
    </source>
</reference>
<dbReference type="InterPro" id="IPR050483">
    <property type="entry name" value="CoA-transferase_III_domain"/>
</dbReference>
<dbReference type="PANTHER" id="PTHR48207:SF3">
    <property type="entry name" value="SUCCINATE--HYDROXYMETHYLGLUTARATE COA-TRANSFERASE"/>
    <property type="match status" value="1"/>
</dbReference>
<dbReference type="EMBL" id="SMBX01000001">
    <property type="protein sequence ID" value="TCV02865.1"/>
    <property type="molecule type" value="Genomic_DNA"/>
</dbReference>
<protein>
    <submittedName>
        <fullName evidence="2">Crotonobetainyl-CoA:carnitine CoA-transferase CaiB-like acyl-CoA transferase</fullName>
    </submittedName>
</protein>
<proteinExistence type="predicted"/>
<dbReference type="InterPro" id="IPR044855">
    <property type="entry name" value="CoA-Trfase_III_dom3_sf"/>
</dbReference>
<dbReference type="Pfam" id="PF02515">
    <property type="entry name" value="CoA_transf_3"/>
    <property type="match status" value="1"/>
</dbReference>
<gene>
    <name evidence="2" type="ORF">EV686_101323</name>
</gene>
<evidence type="ECO:0000313" key="2">
    <source>
        <dbReference type="EMBL" id="TCV02865.1"/>
    </source>
</evidence>
<comment type="caution">
    <text evidence="2">The sequence shown here is derived from an EMBL/GenBank/DDBJ whole genome shotgun (WGS) entry which is preliminary data.</text>
</comment>
<sequence>MKGALSHIKVLDLARILAGPWCTQNLADMGADVIKVERPGCGDDTRSWGPPWVKDAQGRDTRDSGYYASANRNKRSVTVDLASAEGQAIVRELAARSDVFIENYKLGDMKRYGLDYESIRTINPGIVYCSITGFGQEGPYASKPGYDFIFQGLGGIMSLTGERDELPGGGPQKVGIALSDIMTGMYASIAILSALAYRSVSGQGQYIDMALLDCTVAVGSNQAMAYLLNGEIPKRYGNAHAAVVPYQAFETSDGHVIVTVGNDAQWRRYCEVMGRPDLAQDGRFATTSSRIINRDALVPEIARTMRERSCGEWLASLEEAGVPCGPINNYKQVFEDPQVRYRRLHEQVRRSDGGTVPVLASPLRLVGTPPAYRRAPPSLGEHTDEVLSTELGRSKSEIEALRCRGVI</sequence>
<dbReference type="Proteomes" id="UP000294692">
    <property type="component" value="Unassembled WGS sequence"/>
</dbReference>
<dbReference type="AlphaFoldDB" id="A0A4R3VIR9"/>
<organism evidence="2 3">
    <name type="scientific">Paracandidimonas soli</name>
    <dbReference type="NCBI Taxonomy" id="1917182"/>
    <lineage>
        <taxon>Bacteria</taxon>
        <taxon>Pseudomonadati</taxon>
        <taxon>Pseudomonadota</taxon>
        <taxon>Betaproteobacteria</taxon>
        <taxon>Burkholderiales</taxon>
        <taxon>Alcaligenaceae</taxon>
        <taxon>Paracandidimonas</taxon>
    </lineage>
</organism>
<evidence type="ECO:0000256" key="1">
    <source>
        <dbReference type="ARBA" id="ARBA00022679"/>
    </source>
</evidence>
<keyword evidence="1 2" id="KW-0808">Transferase</keyword>
<evidence type="ECO:0000313" key="3">
    <source>
        <dbReference type="Proteomes" id="UP000294692"/>
    </source>
</evidence>
<keyword evidence="3" id="KW-1185">Reference proteome</keyword>
<dbReference type="Gene3D" id="3.30.1540.10">
    <property type="entry name" value="formyl-coa transferase, domain 3"/>
    <property type="match status" value="1"/>
</dbReference>